<evidence type="ECO:0000256" key="3">
    <source>
        <dbReference type="ARBA" id="ARBA00022833"/>
    </source>
</evidence>
<dbReference type="SMART" id="SM00575">
    <property type="entry name" value="ZnF_PMZ"/>
    <property type="match status" value="1"/>
</dbReference>
<keyword evidence="1" id="KW-0479">Metal-binding</keyword>
<dbReference type="Proteomes" id="UP000228380">
    <property type="component" value="Chromosome 13"/>
</dbReference>
<evidence type="ECO:0000313" key="7">
    <source>
        <dbReference type="RefSeq" id="XP_038989086.1"/>
    </source>
</evidence>
<keyword evidence="3" id="KW-0862">Zinc</keyword>
<evidence type="ECO:0000256" key="4">
    <source>
        <dbReference type="PROSITE-ProRule" id="PRU00325"/>
    </source>
</evidence>
<gene>
    <name evidence="7" type="primary">LOC113462730</name>
</gene>
<dbReference type="InterPro" id="IPR007527">
    <property type="entry name" value="Znf_SWIM"/>
</dbReference>
<keyword evidence="2 4" id="KW-0863">Zinc-finger</keyword>
<dbReference type="InterPro" id="IPR006564">
    <property type="entry name" value="Znf_PMZ"/>
</dbReference>
<evidence type="ECO:0000256" key="1">
    <source>
        <dbReference type="ARBA" id="ARBA00022723"/>
    </source>
</evidence>
<reference evidence="6" key="1">
    <citation type="journal article" date="2019" name="Nat. Commun.">
        <title>Genome-wide association mapping of date palm fruit traits.</title>
        <authorList>
            <person name="Hazzouri K.M."/>
            <person name="Gros-Balthazard M."/>
            <person name="Flowers J.M."/>
            <person name="Copetti D."/>
            <person name="Lemansour A."/>
            <person name="Lebrun M."/>
            <person name="Masmoudi K."/>
            <person name="Ferrand S."/>
            <person name="Dhar M.I."/>
            <person name="Fresquez Z.A."/>
            <person name="Rosas U."/>
            <person name="Zhang J."/>
            <person name="Talag J."/>
            <person name="Lee S."/>
            <person name="Kudrna D."/>
            <person name="Powell R.F."/>
            <person name="Leitch I.J."/>
            <person name="Krueger R.R."/>
            <person name="Wing R.A."/>
            <person name="Amiri K.M.A."/>
            <person name="Purugganan M.D."/>
        </authorList>
    </citation>
    <scope>NUCLEOTIDE SEQUENCE [LARGE SCALE GENOMIC DNA]</scope>
    <source>
        <strain evidence="6">cv. Khalas</strain>
    </source>
</reference>
<name>A0A8B9AQN2_PHODC</name>
<evidence type="ECO:0000313" key="6">
    <source>
        <dbReference type="Proteomes" id="UP000228380"/>
    </source>
</evidence>
<dbReference type="GO" id="GO:0008270">
    <property type="term" value="F:zinc ion binding"/>
    <property type="evidence" value="ECO:0007669"/>
    <property type="project" value="UniProtKB-KW"/>
</dbReference>
<dbReference type="KEGG" id="pda:113462730"/>
<feature type="domain" description="SWIM-type" evidence="5">
    <location>
        <begin position="223"/>
        <end position="255"/>
    </location>
</feature>
<organism evidence="6 7">
    <name type="scientific">Phoenix dactylifera</name>
    <name type="common">Date palm</name>
    <dbReference type="NCBI Taxonomy" id="42345"/>
    <lineage>
        <taxon>Eukaryota</taxon>
        <taxon>Viridiplantae</taxon>
        <taxon>Streptophyta</taxon>
        <taxon>Embryophyta</taxon>
        <taxon>Tracheophyta</taxon>
        <taxon>Spermatophyta</taxon>
        <taxon>Magnoliopsida</taxon>
        <taxon>Liliopsida</taxon>
        <taxon>Arecaceae</taxon>
        <taxon>Coryphoideae</taxon>
        <taxon>Phoeniceae</taxon>
        <taxon>Phoenix</taxon>
    </lineage>
</organism>
<dbReference type="OrthoDB" id="631094at2759"/>
<dbReference type="AlphaFoldDB" id="A0A8B9AQN2"/>
<dbReference type="PANTHER" id="PTHR31973">
    <property type="entry name" value="POLYPROTEIN, PUTATIVE-RELATED"/>
    <property type="match status" value="1"/>
</dbReference>
<dbReference type="Pfam" id="PF10551">
    <property type="entry name" value="MULE"/>
    <property type="match status" value="1"/>
</dbReference>
<evidence type="ECO:0000259" key="5">
    <source>
        <dbReference type="PROSITE" id="PS50966"/>
    </source>
</evidence>
<protein>
    <submittedName>
        <fullName evidence="7">Uncharacterized protein LOC113462730</fullName>
    </submittedName>
</protein>
<dbReference type="PANTHER" id="PTHR31973:SF188">
    <property type="entry name" value="POLYPROTEIN, PUTATIVE-RELATED"/>
    <property type="match status" value="1"/>
</dbReference>
<proteinExistence type="predicted"/>
<dbReference type="PROSITE" id="PS50966">
    <property type="entry name" value="ZF_SWIM"/>
    <property type="match status" value="1"/>
</dbReference>
<dbReference type="RefSeq" id="XP_038989086.1">
    <property type="nucleotide sequence ID" value="XM_039133158.1"/>
</dbReference>
<dbReference type="InterPro" id="IPR018289">
    <property type="entry name" value="MULE_transposase_dom"/>
</dbReference>
<dbReference type="Pfam" id="PF04434">
    <property type="entry name" value="SWIM"/>
    <property type="match status" value="1"/>
</dbReference>
<reference evidence="7" key="2">
    <citation type="submission" date="2025-08" db="UniProtKB">
        <authorList>
            <consortium name="RefSeq"/>
        </authorList>
    </citation>
    <scope>IDENTIFICATION</scope>
    <source>
        <tissue evidence="7">Young leaves</tissue>
    </source>
</reference>
<keyword evidence="6" id="KW-1185">Reference proteome</keyword>
<sequence length="298" mass="34788">MATQFWICDRIIGWLRKEGDQSPIELRRRLLQFHHLELLYHRVWRGKELAMSMIHGNWADSFERMEDFKEELLRRNPAGCRPFIGLDGCHLKRKFRGVMMAATSLDGNNGLFPVAFGIAESENSDSWIWFLEALKESIQTPEESFNAWISEARHRPVLDLLDVVRQKIMMKMEARRRMAARWKGNLVPVVIKYVRDISLKLGDYNVYRTSDYRAEVIETNGRHEVILNEQRCSCRLWEVSGIPCVHAVAFICSMRGANLENFVSEYFTIAKYKTVYALEIGPLPDKAQWIKVDLGYKI</sequence>
<accession>A0A8B9AQN2</accession>
<dbReference type="GeneID" id="113462730"/>
<evidence type="ECO:0000256" key="2">
    <source>
        <dbReference type="ARBA" id="ARBA00022771"/>
    </source>
</evidence>